<evidence type="ECO:0000256" key="15">
    <source>
        <dbReference type="ARBA" id="ARBA00023128"/>
    </source>
</evidence>
<keyword evidence="14" id="KW-0811">Translocation</keyword>
<protein>
    <recommendedName>
        <fullName evidence="5">Mitochondrial intermembrane space import and assembly protein 40</fullName>
    </recommendedName>
    <alternativeName>
        <fullName evidence="20">Mitochondrial import inner membrane translocase TIM40</fullName>
    </alternativeName>
</protein>
<evidence type="ECO:0000256" key="8">
    <source>
        <dbReference type="ARBA" id="ARBA00022792"/>
    </source>
</evidence>
<keyword evidence="18" id="KW-0676">Redox-active center</keyword>
<evidence type="ECO:0000256" key="4">
    <source>
        <dbReference type="ARBA" id="ARBA00011245"/>
    </source>
</evidence>
<evidence type="ECO:0000256" key="1">
    <source>
        <dbReference type="ARBA" id="ARBA00001947"/>
    </source>
</evidence>
<comment type="subunit">
    <text evidence="4">Monomer.</text>
</comment>
<organism evidence="22 23">
    <name type="scientific">Beauveria bassiana</name>
    <name type="common">White muscardine disease fungus</name>
    <name type="synonym">Tritirachium shiotae</name>
    <dbReference type="NCBI Taxonomy" id="176275"/>
    <lineage>
        <taxon>Eukaryota</taxon>
        <taxon>Fungi</taxon>
        <taxon>Dikarya</taxon>
        <taxon>Ascomycota</taxon>
        <taxon>Pezizomycotina</taxon>
        <taxon>Sordariomycetes</taxon>
        <taxon>Hypocreomycetidae</taxon>
        <taxon>Hypocreales</taxon>
        <taxon>Cordycipitaceae</taxon>
        <taxon>Beauveria</taxon>
    </lineage>
</organism>
<feature type="compositionally biased region" description="Basic and acidic residues" evidence="21">
    <location>
        <begin position="388"/>
        <end position="399"/>
    </location>
</feature>
<keyword evidence="7" id="KW-0812">Transmembrane</keyword>
<keyword evidence="11" id="KW-0735">Signal-anchor</keyword>
<dbReference type="Gene3D" id="1.10.287.2900">
    <property type="match status" value="1"/>
</dbReference>
<feature type="compositionally biased region" description="Low complexity" evidence="21">
    <location>
        <begin position="152"/>
        <end position="164"/>
    </location>
</feature>
<evidence type="ECO:0000256" key="3">
    <source>
        <dbReference type="ARBA" id="ARBA00004164"/>
    </source>
</evidence>
<comment type="caution">
    <text evidence="22">The sequence shown here is derived from an EMBL/GenBank/DDBJ whole genome shotgun (WGS) entry which is preliminary data.</text>
</comment>
<evidence type="ECO:0000256" key="10">
    <source>
        <dbReference type="ARBA" id="ARBA00022946"/>
    </source>
</evidence>
<keyword evidence="16" id="KW-0472">Membrane</keyword>
<dbReference type="AlphaFoldDB" id="A0A2N6NQH3"/>
<evidence type="ECO:0000256" key="7">
    <source>
        <dbReference type="ARBA" id="ARBA00022692"/>
    </source>
</evidence>
<keyword evidence="6" id="KW-0813">Transport</keyword>
<dbReference type="OMA" id="MECIDKF"/>
<keyword evidence="8" id="KW-0999">Mitochondrion inner membrane</keyword>
<evidence type="ECO:0000256" key="19">
    <source>
        <dbReference type="ARBA" id="ARBA00024980"/>
    </source>
</evidence>
<keyword evidence="9" id="KW-0653">Protein transport</keyword>
<sequence length="399" mass="42633">MYRAVLRSASRPAVAGLRASALRSAPRRFASTSPADKSRSWKGSAVRWALAGGAVYYYSTSTVFAEEAIPGMHARIDAATAPPCRYPEAPLTPIDIAKQFSTAPSSFLESNETTELPTVASIVEGRKSQAAAKAQKPAVSTPKQQDGKEETAAQTTANAASPAALEEEADQQGAFNPETGEINWDCPCLGGMAHGPCGEEFKTAFSCFVYSNEEPKGMECIDKFQGMQECFRQYPEIYGAELAEADNAEDFPDDLDHPLETQTLREDHRATDTQTASEGVKVADKQTPGVEPSAAAPRQQTEKPVEFKTLDATVSAAPQQHTEKPAESKSAESKPADSKPAGFKPNDSEAADIKPVKSEPGPSVIPEASIDTTSTNPPRGPVWEDATEANKDDPKPKEA</sequence>
<dbReference type="PROSITE" id="PS51808">
    <property type="entry name" value="CHCH"/>
    <property type="match status" value="1"/>
</dbReference>
<keyword evidence="12" id="KW-1133">Transmembrane helix</keyword>
<evidence type="ECO:0000256" key="20">
    <source>
        <dbReference type="ARBA" id="ARBA00033150"/>
    </source>
</evidence>
<dbReference type="EMBL" id="MRVG01000004">
    <property type="protein sequence ID" value="PMB69496.1"/>
    <property type="molecule type" value="Genomic_DNA"/>
</dbReference>
<dbReference type="PANTHER" id="PTHR21622">
    <property type="entry name" value="COILED-COIL-HELIX-COILED-COIL-HELIX DOMAIN CONTAINING 4"/>
    <property type="match status" value="1"/>
</dbReference>
<keyword evidence="17" id="KW-1015">Disulfide bond</keyword>
<comment type="cofactor">
    <cofactor evidence="2">
        <name>Cu(2+)</name>
        <dbReference type="ChEBI" id="CHEBI:29036"/>
    </cofactor>
</comment>
<dbReference type="FunFam" id="1.10.287.2900:FF:000002">
    <property type="entry name" value="Mitochondrial intermembrane space import and assembly protein"/>
    <property type="match status" value="1"/>
</dbReference>
<comment type="subcellular location">
    <subcellularLocation>
        <location evidence="3">Mitochondrion inner membrane</location>
        <topology evidence="3">Single-pass type II membrane protein</topology>
        <orientation evidence="3">Intermembrane side</orientation>
    </subcellularLocation>
</comment>
<evidence type="ECO:0000256" key="12">
    <source>
        <dbReference type="ARBA" id="ARBA00022989"/>
    </source>
</evidence>
<evidence type="ECO:0000256" key="5">
    <source>
        <dbReference type="ARBA" id="ARBA00013714"/>
    </source>
</evidence>
<keyword evidence="13" id="KW-0560">Oxidoreductase</keyword>
<dbReference type="GO" id="GO:0005758">
    <property type="term" value="C:mitochondrial intermembrane space"/>
    <property type="evidence" value="ECO:0007669"/>
    <property type="project" value="TreeGrafter"/>
</dbReference>
<evidence type="ECO:0000256" key="6">
    <source>
        <dbReference type="ARBA" id="ARBA00022448"/>
    </source>
</evidence>
<gene>
    <name evidence="22" type="primary">MIA40</name>
    <name evidence="22" type="ORF">BM221_004140</name>
</gene>
<dbReference type="GO" id="GO:0015035">
    <property type="term" value="F:protein-disulfide reductase activity"/>
    <property type="evidence" value="ECO:0007669"/>
    <property type="project" value="InterPro"/>
</dbReference>
<proteinExistence type="predicted"/>
<evidence type="ECO:0000256" key="9">
    <source>
        <dbReference type="ARBA" id="ARBA00022927"/>
    </source>
</evidence>
<evidence type="ECO:0000256" key="17">
    <source>
        <dbReference type="ARBA" id="ARBA00023157"/>
    </source>
</evidence>
<evidence type="ECO:0000256" key="16">
    <source>
        <dbReference type="ARBA" id="ARBA00023136"/>
    </source>
</evidence>
<dbReference type="Proteomes" id="UP000235728">
    <property type="component" value="Unassembled WGS sequence"/>
</dbReference>
<feature type="region of interest" description="Disordered" evidence="21">
    <location>
        <begin position="130"/>
        <end position="178"/>
    </location>
</feature>
<feature type="compositionally biased region" description="Basic and acidic residues" evidence="21">
    <location>
        <begin position="300"/>
        <end position="309"/>
    </location>
</feature>
<dbReference type="PANTHER" id="PTHR21622:SF0">
    <property type="entry name" value="COILED-COIL-HELIX-COILED-COIL-HELIX DOMAIN CONTAINING 4"/>
    <property type="match status" value="1"/>
</dbReference>
<evidence type="ECO:0000313" key="23">
    <source>
        <dbReference type="Proteomes" id="UP000235728"/>
    </source>
</evidence>
<feature type="compositionally biased region" description="Basic and acidic residues" evidence="21">
    <location>
        <begin position="321"/>
        <end position="337"/>
    </location>
</feature>
<evidence type="ECO:0000256" key="2">
    <source>
        <dbReference type="ARBA" id="ARBA00001973"/>
    </source>
</evidence>
<evidence type="ECO:0000256" key="14">
    <source>
        <dbReference type="ARBA" id="ARBA00023010"/>
    </source>
</evidence>
<dbReference type="GO" id="GO:0045041">
    <property type="term" value="P:protein import into mitochondrial intermembrane space"/>
    <property type="evidence" value="ECO:0007669"/>
    <property type="project" value="InterPro"/>
</dbReference>
<comment type="function">
    <text evidence="19">Required for the import and folding of small cysteine-containing proteins (small Tim) in the mitochondrial intermembrane space (IMS). Forms a redox cycle with ERV1 that involves a disulfide relay system. Precursor proteins to be imported into the IMS are translocated in their reduced form into the mitochondria. The oxidized form of MIA40 forms a transient intermolecular disulfide bridge with the reduced precursor protein, resulting in oxidation of the precursor protein that now contains an intramolecular disulfide bond and is able to undergo folding in the IMS.</text>
</comment>
<evidence type="ECO:0000256" key="21">
    <source>
        <dbReference type="SAM" id="MobiDB-lite"/>
    </source>
</evidence>
<dbReference type="InterPro" id="IPR039289">
    <property type="entry name" value="CHCHD4"/>
</dbReference>
<evidence type="ECO:0000256" key="13">
    <source>
        <dbReference type="ARBA" id="ARBA00023002"/>
    </source>
</evidence>
<keyword evidence="10" id="KW-0809">Transit peptide</keyword>
<evidence type="ECO:0000256" key="11">
    <source>
        <dbReference type="ARBA" id="ARBA00022968"/>
    </source>
</evidence>
<keyword evidence="15" id="KW-0496">Mitochondrion</keyword>
<evidence type="ECO:0000313" key="22">
    <source>
        <dbReference type="EMBL" id="PMB69496.1"/>
    </source>
</evidence>
<evidence type="ECO:0000256" key="18">
    <source>
        <dbReference type="ARBA" id="ARBA00023284"/>
    </source>
</evidence>
<name>A0A2N6NQH3_BEABA</name>
<feature type="region of interest" description="Disordered" evidence="21">
    <location>
        <begin position="263"/>
        <end position="399"/>
    </location>
</feature>
<dbReference type="GO" id="GO:0005743">
    <property type="term" value="C:mitochondrial inner membrane"/>
    <property type="evidence" value="ECO:0007669"/>
    <property type="project" value="UniProtKB-SubCell"/>
</dbReference>
<comment type="cofactor">
    <cofactor evidence="1">
        <name>Zn(2+)</name>
        <dbReference type="ChEBI" id="CHEBI:29105"/>
    </cofactor>
</comment>
<accession>A0A2N6NQH3</accession>
<reference evidence="22 23" key="1">
    <citation type="journal article" date="2016" name="Appl. Microbiol. Biotechnol.">
        <title>Characterization of T-DNA insertion mutants with decreased virulence in the entomopathogenic fungus Beauveria bassiana JEF-007.</title>
        <authorList>
            <person name="Kim S."/>
            <person name="Lee S.J."/>
            <person name="Nai Y.S."/>
            <person name="Yu J.S."/>
            <person name="Lee M.R."/>
            <person name="Yang Y.T."/>
            <person name="Kim J.S."/>
        </authorList>
    </citation>
    <scope>NUCLEOTIDE SEQUENCE [LARGE SCALE GENOMIC DNA]</scope>
    <source>
        <strain evidence="22 23">JEF-007</strain>
    </source>
</reference>